<feature type="transmembrane region" description="Helical" evidence="8">
    <location>
        <begin position="127"/>
        <end position="146"/>
    </location>
</feature>
<dbReference type="Pfam" id="PF03547">
    <property type="entry name" value="Mem_trans"/>
    <property type="match status" value="1"/>
</dbReference>
<name>A0A7C3PL91_9CYAN</name>
<dbReference type="AlphaFoldDB" id="A0A7C3PL91"/>
<dbReference type="InterPro" id="IPR038770">
    <property type="entry name" value="Na+/solute_symporter_sf"/>
</dbReference>
<dbReference type="EMBL" id="DSRU01000341">
    <property type="protein sequence ID" value="HFN00781.1"/>
    <property type="molecule type" value="Genomic_DNA"/>
</dbReference>
<keyword evidence="5 8" id="KW-0812">Transmembrane</keyword>
<reference evidence="9" key="1">
    <citation type="journal article" date="2020" name="mSystems">
        <title>Genome- and Community-Level Interaction Insights into Carbon Utilization and Element Cycling Functions of Hydrothermarchaeota in Hydrothermal Sediment.</title>
        <authorList>
            <person name="Zhou Z."/>
            <person name="Liu Y."/>
            <person name="Xu W."/>
            <person name="Pan J."/>
            <person name="Luo Z.H."/>
            <person name="Li M."/>
        </authorList>
    </citation>
    <scope>NUCLEOTIDE SEQUENCE [LARGE SCALE GENOMIC DNA]</scope>
    <source>
        <strain evidence="9">SpSt-418</strain>
    </source>
</reference>
<organism evidence="9">
    <name type="scientific">Oscillatoriales cyanobacterium SpSt-418</name>
    <dbReference type="NCBI Taxonomy" id="2282169"/>
    <lineage>
        <taxon>Bacteria</taxon>
        <taxon>Bacillati</taxon>
        <taxon>Cyanobacteriota</taxon>
        <taxon>Cyanophyceae</taxon>
        <taxon>Oscillatoriophycideae</taxon>
        <taxon>Oscillatoriales</taxon>
    </lineage>
</organism>
<comment type="caution">
    <text evidence="9">The sequence shown here is derived from an EMBL/GenBank/DDBJ whole genome shotgun (WGS) entry which is preliminary data.</text>
</comment>
<comment type="subcellular location">
    <subcellularLocation>
        <location evidence="1">Cell membrane</location>
        <topology evidence="1">Multi-pass membrane protein</topology>
    </subcellularLocation>
</comment>
<feature type="transmembrane region" description="Helical" evidence="8">
    <location>
        <begin position="59"/>
        <end position="83"/>
    </location>
</feature>
<accession>A0A7C3PL91</accession>
<dbReference type="Gene3D" id="1.20.1530.20">
    <property type="match status" value="1"/>
</dbReference>
<evidence type="ECO:0000256" key="6">
    <source>
        <dbReference type="ARBA" id="ARBA00022989"/>
    </source>
</evidence>
<keyword evidence="4" id="KW-1003">Cell membrane</keyword>
<evidence type="ECO:0000256" key="8">
    <source>
        <dbReference type="SAM" id="Phobius"/>
    </source>
</evidence>
<dbReference type="PANTHER" id="PTHR36838:SF1">
    <property type="entry name" value="SLR1864 PROTEIN"/>
    <property type="match status" value="1"/>
</dbReference>
<feature type="transmembrane region" description="Helical" evidence="8">
    <location>
        <begin position="167"/>
        <end position="185"/>
    </location>
</feature>
<feature type="transmembrane region" description="Helical" evidence="8">
    <location>
        <begin position="285"/>
        <end position="305"/>
    </location>
</feature>
<feature type="transmembrane region" description="Helical" evidence="8">
    <location>
        <begin position="253"/>
        <end position="273"/>
    </location>
</feature>
<feature type="transmembrane region" description="Helical" evidence="8">
    <location>
        <begin position="7"/>
        <end position="24"/>
    </location>
</feature>
<evidence type="ECO:0000313" key="9">
    <source>
        <dbReference type="EMBL" id="HFN00781.1"/>
    </source>
</evidence>
<keyword evidence="6 8" id="KW-1133">Transmembrane helix</keyword>
<evidence type="ECO:0000256" key="4">
    <source>
        <dbReference type="ARBA" id="ARBA00022475"/>
    </source>
</evidence>
<feature type="transmembrane region" description="Helical" evidence="8">
    <location>
        <begin position="197"/>
        <end position="214"/>
    </location>
</feature>
<evidence type="ECO:0000256" key="7">
    <source>
        <dbReference type="ARBA" id="ARBA00023136"/>
    </source>
</evidence>
<dbReference type="InterPro" id="IPR004776">
    <property type="entry name" value="Mem_transp_PIN-like"/>
</dbReference>
<feature type="transmembrane region" description="Helical" evidence="8">
    <location>
        <begin position="226"/>
        <end position="247"/>
    </location>
</feature>
<dbReference type="PANTHER" id="PTHR36838">
    <property type="entry name" value="AUXIN EFFLUX CARRIER FAMILY PROTEIN"/>
    <property type="match status" value="1"/>
</dbReference>
<protein>
    <submittedName>
        <fullName evidence="9">AEC family transporter</fullName>
    </submittedName>
</protein>
<evidence type="ECO:0000256" key="5">
    <source>
        <dbReference type="ARBA" id="ARBA00022692"/>
    </source>
</evidence>
<gene>
    <name evidence="9" type="ORF">ENR64_24115</name>
</gene>
<dbReference type="GO" id="GO:0055085">
    <property type="term" value="P:transmembrane transport"/>
    <property type="evidence" value="ECO:0007669"/>
    <property type="project" value="InterPro"/>
</dbReference>
<dbReference type="GO" id="GO:0005886">
    <property type="term" value="C:plasma membrane"/>
    <property type="evidence" value="ECO:0007669"/>
    <property type="project" value="UniProtKB-SubCell"/>
</dbReference>
<keyword evidence="3" id="KW-0813">Transport</keyword>
<comment type="similarity">
    <text evidence="2">Belongs to the auxin efflux carrier (TC 2.A.69) family.</text>
</comment>
<feature type="transmembrane region" description="Helical" evidence="8">
    <location>
        <begin position="30"/>
        <end position="52"/>
    </location>
</feature>
<evidence type="ECO:0000256" key="1">
    <source>
        <dbReference type="ARBA" id="ARBA00004651"/>
    </source>
</evidence>
<keyword evidence="7 8" id="KW-0472">Membrane</keyword>
<sequence>MVSASLVPVYLHLISLTLVGWGLGRTLPSVVPLVLGKFLFWVGIPIGIFAFLRQATLSFSLWLAPVVACTSIVLGGSLGWFYLRWRSGQVGDRCLSVTKGSFLLSSMVGNTGYIGYPVSLALFGQDYFSWAMFFDLGSTVGAYGLGAAMASRFGIERENQPSIAREMLLNPALWGMAAGLVMRPVRFPAPLEQGLVGIGWFTISLALVLIGMRLSQISSIKGIRLAIASIGIKMLVVPLVVGLLLLACGVSGLVHRVLLLQMAMPPAFATLILAEAYELDKTLTVTSLTIGSLGLLFTLPIWLWLFPINLPN</sequence>
<proteinExistence type="inferred from homology"/>
<evidence type="ECO:0000256" key="3">
    <source>
        <dbReference type="ARBA" id="ARBA00022448"/>
    </source>
</evidence>
<evidence type="ECO:0000256" key="2">
    <source>
        <dbReference type="ARBA" id="ARBA00010145"/>
    </source>
</evidence>